<organism evidence="1 2">
    <name type="scientific">Ravibacter arvi</name>
    <dbReference type="NCBI Taxonomy" id="2051041"/>
    <lineage>
        <taxon>Bacteria</taxon>
        <taxon>Pseudomonadati</taxon>
        <taxon>Bacteroidota</taxon>
        <taxon>Cytophagia</taxon>
        <taxon>Cytophagales</taxon>
        <taxon>Spirosomataceae</taxon>
        <taxon>Ravibacter</taxon>
    </lineage>
</organism>
<keyword evidence="2" id="KW-1185">Reference proteome</keyword>
<gene>
    <name evidence="1" type="ORF">GCM10023091_06600</name>
</gene>
<protein>
    <submittedName>
        <fullName evidence="1">DUF4197 domain-containing protein</fullName>
    </submittedName>
</protein>
<evidence type="ECO:0000313" key="2">
    <source>
        <dbReference type="Proteomes" id="UP001501508"/>
    </source>
</evidence>
<dbReference type="Pfam" id="PF13852">
    <property type="entry name" value="DUF4197"/>
    <property type="match status" value="1"/>
</dbReference>
<sequence length="242" mass="26337">MKKYQPLIFLFLFVPFISHAQLGKKLGGLLGGENSEAKGGGLSEKEIISGLKEALAQGIKKGATQASSPDGFLKNEVIKLLLPPELQRAESTLRKMGLGPEVDKFIVSLNRAAEGAAKESVPIFANAVTSMSITDALSILNGADTAATSYLKQKTNTQLYKAFSPVVKNTLDKNHVSRYYTDLANAYNKVPLVKKINPDLIQYATQKTMDGLFHLVGEEEKKIRKDPVARVTQTLKKVFGQG</sequence>
<dbReference type="RefSeq" id="WP_345026621.1">
    <property type="nucleotide sequence ID" value="NZ_BAABEY010000005.1"/>
</dbReference>
<reference evidence="2" key="1">
    <citation type="journal article" date="2019" name="Int. J. Syst. Evol. Microbiol.">
        <title>The Global Catalogue of Microorganisms (GCM) 10K type strain sequencing project: providing services to taxonomists for standard genome sequencing and annotation.</title>
        <authorList>
            <consortium name="The Broad Institute Genomics Platform"/>
            <consortium name="The Broad Institute Genome Sequencing Center for Infectious Disease"/>
            <person name="Wu L."/>
            <person name="Ma J."/>
        </authorList>
    </citation>
    <scope>NUCLEOTIDE SEQUENCE [LARGE SCALE GENOMIC DNA]</scope>
    <source>
        <strain evidence="2">JCM 31920</strain>
    </source>
</reference>
<dbReference type="EMBL" id="BAABEY010000005">
    <property type="protein sequence ID" value="GAA4433273.1"/>
    <property type="molecule type" value="Genomic_DNA"/>
</dbReference>
<evidence type="ECO:0000313" key="1">
    <source>
        <dbReference type="EMBL" id="GAA4433273.1"/>
    </source>
</evidence>
<proteinExistence type="predicted"/>
<dbReference type="Proteomes" id="UP001501508">
    <property type="component" value="Unassembled WGS sequence"/>
</dbReference>
<dbReference type="InterPro" id="IPR025245">
    <property type="entry name" value="DUF4197"/>
</dbReference>
<accession>A0ABP8LRX2</accession>
<name>A0ABP8LRX2_9BACT</name>
<comment type="caution">
    <text evidence="1">The sequence shown here is derived from an EMBL/GenBank/DDBJ whole genome shotgun (WGS) entry which is preliminary data.</text>
</comment>